<sequence length="169" mass="19623">MKSTIVKNKVMQRMRSIAIIFLLFLCVGCKEEVLKEPKNLIPKDKMVDILYDLALLNVVKYQNAAKMLEYKGNELEYVYKKYNIDSTRFVQSNSYYASDYKNYKEIFDQVKVRAESKKILLDTLLNRAERKTRSSNKNGIPADKDSVAKTKRFKERMEAVEVGSEGVVN</sequence>
<dbReference type="Pfam" id="PF14129">
    <property type="entry name" value="DUF4296"/>
    <property type="match status" value="1"/>
</dbReference>
<dbReference type="KEGG" id="ffa:FFWV33_06080"/>
<evidence type="ECO:0000259" key="1">
    <source>
        <dbReference type="Pfam" id="PF14129"/>
    </source>
</evidence>
<feature type="domain" description="DUF4296" evidence="1">
    <location>
        <begin position="37"/>
        <end position="117"/>
    </location>
</feature>
<gene>
    <name evidence="2" type="ORF">FFWV33_06080</name>
</gene>
<dbReference type="OrthoDB" id="1525222at2"/>
<name>A0A2S1LBP0_9FLAO</name>
<dbReference type="InterPro" id="IPR025381">
    <property type="entry name" value="DUF4296"/>
</dbReference>
<dbReference type="EMBL" id="CP020918">
    <property type="protein sequence ID" value="AWG21134.1"/>
    <property type="molecule type" value="Genomic_DNA"/>
</dbReference>
<evidence type="ECO:0000313" key="2">
    <source>
        <dbReference type="EMBL" id="AWG21134.1"/>
    </source>
</evidence>
<proteinExistence type="predicted"/>
<protein>
    <recommendedName>
        <fullName evidence="1">DUF4296 domain-containing protein</fullName>
    </recommendedName>
</protein>
<accession>A0A2S1LBP0</accession>
<dbReference type="Proteomes" id="UP000244527">
    <property type="component" value="Chromosome"/>
</dbReference>
<reference evidence="2 3" key="1">
    <citation type="submission" date="2017-04" db="EMBL/GenBank/DDBJ databases">
        <title>Compelte genome sequence of WV33.</title>
        <authorList>
            <person name="Lee P.C."/>
        </authorList>
    </citation>
    <scope>NUCLEOTIDE SEQUENCE [LARGE SCALE GENOMIC DNA]</scope>
    <source>
        <strain evidence="2 3">WV33</strain>
    </source>
</reference>
<organism evidence="2 3">
    <name type="scientific">Flavobacterium faecale</name>
    <dbReference type="NCBI Taxonomy" id="1355330"/>
    <lineage>
        <taxon>Bacteria</taxon>
        <taxon>Pseudomonadati</taxon>
        <taxon>Bacteroidota</taxon>
        <taxon>Flavobacteriia</taxon>
        <taxon>Flavobacteriales</taxon>
        <taxon>Flavobacteriaceae</taxon>
        <taxon>Flavobacterium</taxon>
    </lineage>
</organism>
<evidence type="ECO:0000313" key="3">
    <source>
        <dbReference type="Proteomes" id="UP000244527"/>
    </source>
</evidence>
<dbReference type="RefSeq" id="WP_108740085.1">
    <property type="nucleotide sequence ID" value="NZ_CP020918.1"/>
</dbReference>
<keyword evidence="3" id="KW-1185">Reference proteome</keyword>
<dbReference type="AlphaFoldDB" id="A0A2S1LBP0"/>